<dbReference type="EMBL" id="LJUJ01000013">
    <property type="protein sequence ID" value="KPK63437.1"/>
    <property type="molecule type" value="Genomic_DNA"/>
</dbReference>
<gene>
    <name evidence="1" type="ORF">AMJ83_07050</name>
</gene>
<dbReference type="InterPro" id="IPR020075">
    <property type="entry name" value="Uncharacterised_AF2234"/>
</dbReference>
<dbReference type="AlphaFoldDB" id="A0A0S8FUZ0"/>
<evidence type="ECO:0000313" key="2">
    <source>
        <dbReference type="Proteomes" id="UP000051373"/>
    </source>
</evidence>
<protein>
    <recommendedName>
        <fullName evidence="3">DUF2769 domain-containing protein</fullName>
    </recommendedName>
</protein>
<reference evidence="1 2" key="1">
    <citation type="journal article" date="2015" name="Microbiome">
        <title>Genomic resolution of linkages in carbon, nitrogen, and sulfur cycling among widespread estuary sediment bacteria.</title>
        <authorList>
            <person name="Baker B.J."/>
            <person name="Lazar C.S."/>
            <person name="Teske A.P."/>
            <person name="Dick G.J."/>
        </authorList>
    </citation>
    <scope>NUCLEOTIDE SEQUENCE [LARGE SCALE GENOMIC DNA]</scope>
    <source>
        <strain evidence="1">SM23_42</strain>
    </source>
</reference>
<organism evidence="1 2">
    <name type="scientific">candidate division WOR_3 bacterium SM23_42</name>
    <dbReference type="NCBI Taxonomy" id="1703779"/>
    <lineage>
        <taxon>Bacteria</taxon>
        <taxon>Bacteria division WOR-3</taxon>
    </lineage>
</organism>
<accession>A0A0S8FUZ0</accession>
<dbReference type="Proteomes" id="UP000051373">
    <property type="component" value="Unassembled WGS sequence"/>
</dbReference>
<evidence type="ECO:0000313" key="1">
    <source>
        <dbReference type="EMBL" id="KPK63437.1"/>
    </source>
</evidence>
<proteinExistence type="predicted"/>
<sequence>MTEEQKKEYVFANCICGKCPSWVECDEKGGFCLVGKSQCIKEKKGCICPECPVTAKMGLKWGYYCVAGSAKSLMEAEATG</sequence>
<comment type="caution">
    <text evidence="1">The sequence shown here is derived from an EMBL/GenBank/DDBJ whole genome shotgun (WGS) entry which is preliminary data.</text>
</comment>
<evidence type="ECO:0008006" key="3">
    <source>
        <dbReference type="Google" id="ProtNLM"/>
    </source>
</evidence>
<name>A0A0S8FUZ0_UNCW3</name>
<dbReference type="Pfam" id="PF10967">
    <property type="entry name" value="DUF2769"/>
    <property type="match status" value="1"/>
</dbReference>